<evidence type="ECO:0000256" key="8">
    <source>
        <dbReference type="PROSITE-ProRule" id="PRU00169"/>
    </source>
</evidence>
<dbReference type="Gene3D" id="3.40.50.2300">
    <property type="match status" value="1"/>
</dbReference>
<dbReference type="InterPro" id="IPR002078">
    <property type="entry name" value="Sigma_54_int"/>
</dbReference>
<evidence type="ECO:0000259" key="9">
    <source>
        <dbReference type="PROSITE" id="PS50045"/>
    </source>
</evidence>
<dbReference type="PANTHER" id="PTHR32071:SF17">
    <property type="entry name" value="TRANSCRIPTIONAL REGULATOR (NTRC FAMILY)"/>
    <property type="match status" value="1"/>
</dbReference>
<protein>
    <recommendedName>
        <fullName evidence="1">Putative response regulator NtrX-like</fullName>
    </recommendedName>
</protein>
<evidence type="ECO:0000256" key="6">
    <source>
        <dbReference type="ARBA" id="ARBA00023015"/>
    </source>
</evidence>
<evidence type="ECO:0000259" key="10">
    <source>
        <dbReference type="PROSITE" id="PS50110"/>
    </source>
</evidence>
<gene>
    <name evidence="11" type="ORF">FZC37_01105</name>
</gene>
<dbReference type="InterPro" id="IPR011006">
    <property type="entry name" value="CheY-like_superfamily"/>
</dbReference>
<dbReference type="GO" id="GO:0006355">
    <property type="term" value="P:regulation of DNA-templated transcription"/>
    <property type="evidence" value="ECO:0007669"/>
    <property type="project" value="InterPro"/>
</dbReference>
<dbReference type="Gene3D" id="1.10.8.60">
    <property type="match status" value="1"/>
</dbReference>
<keyword evidence="2 8" id="KW-0597">Phosphoprotein</keyword>
<dbReference type="PROSITE" id="PS50045">
    <property type="entry name" value="SIGMA54_INTERACT_4"/>
    <property type="match status" value="1"/>
</dbReference>
<keyword evidence="3" id="KW-0547">Nucleotide-binding</keyword>
<evidence type="ECO:0000313" key="12">
    <source>
        <dbReference type="Proteomes" id="UP000323844"/>
    </source>
</evidence>
<keyword evidence="5" id="KW-0902">Two-component regulatory system</keyword>
<dbReference type="OrthoDB" id="9802388at2"/>
<evidence type="ECO:0000256" key="5">
    <source>
        <dbReference type="ARBA" id="ARBA00023012"/>
    </source>
</evidence>
<dbReference type="Pfam" id="PF25601">
    <property type="entry name" value="AAA_lid_14"/>
    <property type="match status" value="1"/>
</dbReference>
<dbReference type="SMART" id="SM00448">
    <property type="entry name" value="REC"/>
    <property type="match status" value="1"/>
</dbReference>
<evidence type="ECO:0000256" key="4">
    <source>
        <dbReference type="ARBA" id="ARBA00022840"/>
    </source>
</evidence>
<reference evidence="11 12" key="1">
    <citation type="submission" date="2019-08" db="EMBL/GenBank/DDBJ databases">
        <title>Highly reduced genomes of protist endosymbionts show evolutionary convergence.</title>
        <authorList>
            <person name="George E."/>
            <person name="Husnik F."/>
            <person name="Tashyreva D."/>
            <person name="Prokopchuk G."/>
            <person name="Horak A."/>
            <person name="Kwong W.K."/>
            <person name="Lukes J."/>
            <person name="Keeling P.J."/>
        </authorList>
    </citation>
    <scope>NUCLEOTIDE SEQUENCE [LARGE SCALE GENOMIC DNA]</scope>
    <source>
        <strain evidence="11">1621</strain>
    </source>
</reference>
<dbReference type="RefSeq" id="WP_148951897.1">
    <property type="nucleotide sequence ID" value="NZ_CP043312.1"/>
</dbReference>
<evidence type="ECO:0000256" key="7">
    <source>
        <dbReference type="ARBA" id="ARBA00023163"/>
    </source>
</evidence>
<name>A0A5C0UHP0_9RICK</name>
<dbReference type="PROSITE" id="PS50110">
    <property type="entry name" value="RESPONSE_REGULATORY"/>
    <property type="match status" value="1"/>
</dbReference>
<dbReference type="Gene3D" id="1.10.10.60">
    <property type="entry name" value="Homeodomain-like"/>
    <property type="match status" value="1"/>
</dbReference>
<keyword evidence="4" id="KW-0067">ATP-binding</keyword>
<dbReference type="InterPro" id="IPR009057">
    <property type="entry name" value="Homeodomain-like_sf"/>
</dbReference>
<dbReference type="Pfam" id="PF00158">
    <property type="entry name" value="Sigma54_activat"/>
    <property type="match status" value="1"/>
</dbReference>
<dbReference type="Proteomes" id="UP000323844">
    <property type="component" value="Chromosome"/>
</dbReference>
<dbReference type="InterPro" id="IPR002197">
    <property type="entry name" value="HTH_Fis"/>
</dbReference>
<dbReference type="InterPro" id="IPR001789">
    <property type="entry name" value="Sig_transdc_resp-reg_receiver"/>
</dbReference>
<dbReference type="SUPFAM" id="SSF52540">
    <property type="entry name" value="P-loop containing nucleoside triphosphate hydrolases"/>
    <property type="match status" value="1"/>
</dbReference>
<dbReference type="InterPro" id="IPR027417">
    <property type="entry name" value="P-loop_NTPase"/>
</dbReference>
<keyword evidence="6" id="KW-0805">Transcription regulation</keyword>
<sequence length="460" mass="51296">MALDVLIVEDEENIADLISEILKEAGFSTRMAMNSKDTFLAVQDKVPNAIILDVWLKGSELDGLGILEKIKERYSLLPVVVISGHGTIDSAITAIKLGAYDYVPKPLSRDKLLITLTRACEAARLRKENISFKSRFKKESEVLGSSAAVNKLRSLIEKAASNSGRVLIDGEFGCEHDTVAHLIHSKSSRSSRPIITFDPSAVSEDNILLELFGEGVKQQEGEPVKKKMCLLEVAHGSSLYIKNVNHLPSYVHCRLLNFFNGNKIQGVKQSLDVRIIASVACKSRYIVADDPISRDFYERLKVMEVSIPSLANRKDDVGFLVDHYAEQFAKANGLKKPIFSHGAITTMMQNDWPGNLLQLRNFVEKIIISLSGSDDKIVHVGMLSNDISVPSNSILEKDGVDISVMSLKVARDYFEKYYLEMQMNKFGKNISKTATFIGMERSALHRKLKRFKVGIKNCKE</sequence>
<dbReference type="PANTHER" id="PTHR32071">
    <property type="entry name" value="TRANSCRIPTIONAL REGULATORY PROTEIN"/>
    <property type="match status" value="1"/>
</dbReference>
<proteinExistence type="predicted"/>
<keyword evidence="7" id="KW-0804">Transcription</keyword>
<dbReference type="Gene3D" id="3.40.50.300">
    <property type="entry name" value="P-loop containing nucleotide triphosphate hydrolases"/>
    <property type="match status" value="1"/>
</dbReference>
<keyword evidence="12" id="KW-1185">Reference proteome</keyword>
<dbReference type="GO" id="GO:0005524">
    <property type="term" value="F:ATP binding"/>
    <property type="evidence" value="ECO:0007669"/>
    <property type="project" value="UniProtKB-KW"/>
</dbReference>
<feature type="domain" description="Sigma-54 factor interaction" evidence="9">
    <location>
        <begin position="142"/>
        <end position="368"/>
    </location>
</feature>
<dbReference type="AlphaFoldDB" id="A0A5C0UHP0"/>
<dbReference type="Pfam" id="PF00072">
    <property type="entry name" value="Response_reg"/>
    <property type="match status" value="1"/>
</dbReference>
<dbReference type="KEGG" id="snay:FZC37_01105"/>
<accession>A0A5C0UHP0</accession>
<evidence type="ECO:0000256" key="1">
    <source>
        <dbReference type="ARBA" id="ARBA00014319"/>
    </source>
</evidence>
<feature type="modified residue" description="4-aspartylphosphate" evidence="8">
    <location>
        <position position="53"/>
    </location>
</feature>
<evidence type="ECO:0000313" key="11">
    <source>
        <dbReference type="EMBL" id="QEK39536.1"/>
    </source>
</evidence>
<dbReference type="Pfam" id="PF02954">
    <property type="entry name" value="HTH_8"/>
    <property type="match status" value="1"/>
</dbReference>
<dbReference type="GO" id="GO:0000160">
    <property type="term" value="P:phosphorelay signal transduction system"/>
    <property type="evidence" value="ECO:0007669"/>
    <property type="project" value="UniProtKB-KW"/>
</dbReference>
<evidence type="ECO:0000256" key="2">
    <source>
        <dbReference type="ARBA" id="ARBA00022553"/>
    </source>
</evidence>
<dbReference type="SUPFAM" id="SSF46689">
    <property type="entry name" value="Homeodomain-like"/>
    <property type="match status" value="1"/>
</dbReference>
<feature type="domain" description="Response regulatory" evidence="10">
    <location>
        <begin position="4"/>
        <end position="120"/>
    </location>
</feature>
<dbReference type="InterPro" id="IPR058031">
    <property type="entry name" value="AAA_lid_NorR"/>
</dbReference>
<dbReference type="GO" id="GO:0043565">
    <property type="term" value="F:sequence-specific DNA binding"/>
    <property type="evidence" value="ECO:0007669"/>
    <property type="project" value="InterPro"/>
</dbReference>
<dbReference type="SUPFAM" id="SSF52172">
    <property type="entry name" value="CheY-like"/>
    <property type="match status" value="1"/>
</dbReference>
<evidence type="ECO:0000256" key="3">
    <source>
        <dbReference type="ARBA" id="ARBA00022741"/>
    </source>
</evidence>
<dbReference type="EMBL" id="CP043312">
    <property type="protein sequence ID" value="QEK39536.1"/>
    <property type="molecule type" value="Genomic_DNA"/>
</dbReference>
<organism evidence="11 12">
    <name type="scientific">Candidatus Sneabacter namystus</name>
    <dbReference type="NCBI Taxonomy" id="2601646"/>
    <lineage>
        <taxon>Bacteria</taxon>
        <taxon>Pseudomonadati</taxon>
        <taxon>Pseudomonadota</taxon>
        <taxon>Alphaproteobacteria</taxon>
        <taxon>Rickettsiales</taxon>
        <taxon>Rickettsiaceae</taxon>
        <taxon>Rickettsieae</taxon>
        <taxon>Candidatus Sneabacter</taxon>
    </lineage>
</organism>